<evidence type="ECO:0000313" key="1">
    <source>
        <dbReference type="EMBL" id="GLK50705.1"/>
    </source>
</evidence>
<dbReference type="AlphaFoldDB" id="A0A9W6IKC9"/>
<reference evidence="1" key="2">
    <citation type="submission" date="2023-01" db="EMBL/GenBank/DDBJ databases">
        <authorList>
            <person name="Sun Q."/>
            <person name="Evtushenko L."/>
        </authorList>
    </citation>
    <scope>NUCLEOTIDE SEQUENCE</scope>
    <source>
        <strain evidence="1">VKM B-1513</strain>
    </source>
</reference>
<dbReference type="EMBL" id="BSFE01000001">
    <property type="protein sequence ID" value="GLK50705.1"/>
    <property type="molecule type" value="Genomic_DNA"/>
</dbReference>
<protein>
    <recommendedName>
        <fullName evidence="3">Gene transfer agent family protein</fullName>
    </recommendedName>
</protein>
<dbReference type="RefSeq" id="WP_271185104.1">
    <property type="nucleotide sequence ID" value="NZ_BSFE01000001.1"/>
</dbReference>
<accession>A0A9W6IKC9</accession>
<name>A0A9W6IKC9_9PROT</name>
<dbReference type="Pfam" id="PF11836">
    <property type="entry name" value="Phage_TAC_11"/>
    <property type="match status" value="1"/>
</dbReference>
<dbReference type="InterPro" id="IPR021791">
    <property type="entry name" value="Phage_TAC_11"/>
</dbReference>
<reference evidence="1" key="1">
    <citation type="journal article" date="2014" name="Int. J. Syst. Evol. Microbiol.">
        <title>Complete genome sequence of Corynebacterium casei LMG S-19264T (=DSM 44701T), isolated from a smear-ripened cheese.</title>
        <authorList>
            <consortium name="US DOE Joint Genome Institute (JGI-PGF)"/>
            <person name="Walter F."/>
            <person name="Albersmeier A."/>
            <person name="Kalinowski J."/>
            <person name="Ruckert C."/>
        </authorList>
    </citation>
    <scope>NUCLEOTIDE SEQUENCE</scope>
    <source>
        <strain evidence="1">VKM B-1513</strain>
    </source>
</reference>
<comment type="caution">
    <text evidence="1">The sequence shown here is derived from an EMBL/GenBank/DDBJ whole genome shotgun (WGS) entry which is preliminary data.</text>
</comment>
<gene>
    <name evidence="1" type="ORF">GCM10017621_02130</name>
</gene>
<dbReference type="Proteomes" id="UP001143486">
    <property type="component" value="Unassembled WGS sequence"/>
</dbReference>
<sequence length="88" mass="8909">MANPVRGEVELVAGGETHVLCLTLGALAEIETICADGAPMTATRLLAVLEALMRGGGSTLTAREIRALPLDMETAAGAVAACFERAGA</sequence>
<keyword evidence="2" id="KW-1185">Reference proteome</keyword>
<evidence type="ECO:0000313" key="2">
    <source>
        <dbReference type="Proteomes" id="UP001143486"/>
    </source>
</evidence>
<proteinExistence type="predicted"/>
<evidence type="ECO:0008006" key="3">
    <source>
        <dbReference type="Google" id="ProtNLM"/>
    </source>
</evidence>
<organism evidence="1 2">
    <name type="scientific">Maricaulis virginensis</name>
    <dbReference type="NCBI Taxonomy" id="144022"/>
    <lineage>
        <taxon>Bacteria</taxon>
        <taxon>Pseudomonadati</taxon>
        <taxon>Pseudomonadota</taxon>
        <taxon>Alphaproteobacteria</taxon>
        <taxon>Maricaulales</taxon>
        <taxon>Maricaulaceae</taxon>
        <taxon>Maricaulis</taxon>
    </lineage>
</organism>